<dbReference type="InterPro" id="IPR001932">
    <property type="entry name" value="PPM-type_phosphatase-like_dom"/>
</dbReference>
<keyword evidence="1" id="KW-0378">Hydrolase</keyword>
<sequence>MRTARTNPAAPAGADAVGGPENVRLIVAGAAVLTLALVVDLGPGVALTGYFGLGPLILAAACPPLITAGIGGLTVIVAILSGLWDHRFGTQPHIAAIILVLVQSAIAVYICVYRERQRSKLHRVQAVAEVAQRALLPAVPGQLDGAGFAARYLSAAREASVGGDLYEVVPTANGIRVIIGDVRGKGLPAVRLASVVLGAFREAAVTWLDPEQVAAACARAVGREAGPEDFVTALVLDIHPDGRLGMCSAGHHPPRLVSADGSATLELRSPSPPLGLAERFTVTTAHWEVGDRLLLFTDGLIEARDAQGRFFPLDDRLDLLRGGGQQEALDRLIAALGTHAGGALHDDLAILLAERQPVPIVAPTTPTARAAAD</sequence>
<dbReference type="GO" id="GO:0016791">
    <property type="term" value="F:phosphatase activity"/>
    <property type="evidence" value="ECO:0007669"/>
    <property type="project" value="TreeGrafter"/>
</dbReference>
<dbReference type="PANTHER" id="PTHR43156">
    <property type="entry name" value="STAGE II SPORULATION PROTEIN E-RELATED"/>
    <property type="match status" value="1"/>
</dbReference>
<dbReference type="Gene3D" id="3.60.40.10">
    <property type="entry name" value="PPM-type phosphatase domain"/>
    <property type="match status" value="1"/>
</dbReference>
<dbReference type="SUPFAM" id="SSF81606">
    <property type="entry name" value="PP2C-like"/>
    <property type="match status" value="1"/>
</dbReference>
<protein>
    <submittedName>
        <fullName evidence="3">Integral membrane protein</fullName>
    </submittedName>
</protein>
<evidence type="ECO:0000313" key="4">
    <source>
        <dbReference type="Proteomes" id="UP000000657"/>
    </source>
</evidence>
<dbReference type="InterPro" id="IPR052016">
    <property type="entry name" value="Bact_Sigma-Reg"/>
</dbReference>
<evidence type="ECO:0000256" key="1">
    <source>
        <dbReference type="ARBA" id="ARBA00022801"/>
    </source>
</evidence>
<evidence type="ECO:0000313" key="3">
    <source>
        <dbReference type="EMBL" id="CAJ59038.1"/>
    </source>
</evidence>
<dbReference type="EMBL" id="CT573213">
    <property type="protein sequence ID" value="CAJ59038.1"/>
    <property type="molecule type" value="Genomic_DNA"/>
</dbReference>
<dbReference type="PANTHER" id="PTHR43156:SF2">
    <property type="entry name" value="STAGE II SPORULATION PROTEIN E"/>
    <property type="match status" value="1"/>
</dbReference>
<evidence type="ECO:0000259" key="2">
    <source>
        <dbReference type="SMART" id="SM00331"/>
    </source>
</evidence>
<name>Q0RTR0_FRAAA</name>
<dbReference type="AlphaFoldDB" id="Q0RTR0"/>
<dbReference type="HOGENOM" id="CLU_045535_1_1_11"/>
<dbReference type="Proteomes" id="UP000000657">
    <property type="component" value="Chromosome"/>
</dbReference>
<dbReference type="InterPro" id="IPR036457">
    <property type="entry name" value="PPM-type-like_dom_sf"/>
</dbReference>
<feature type="domain" description="PPM-type phosphatase" evidence="2">
    <location>
        <begin position="143"/>
        <end position="355"/>
    </location>
</feature>
<dbReference type="KEGG" id="fal:FRAAL0362"/>
<reference evidence="3 4" key="1">
    <citation type="journal article" date="2007" name="Genome Res.">
        <title>Genome characteristics of facultatively symbiotic Frankia sp. strains reflect host range and host plant biogeography.</title>
        <authorList>
            <person name="Normand P."/>
            <person name="Lapierre P."/>
            <person name="Tisa L.S."/>
            <person name="Gogarten J.P."/>
            <person name="Alloisio N."/>
            <person name="Bagnarol E."/>
            <person name="Bassi C.A."/>
            <person name="Berry A.M."/>
            <person name="Bickhart D.M."/>
            <person name="Choisne N."/>
            <person name="Couloux A."/>
            <person name="Cournoyer B."/>
            <person name="Cruveiller S."/>
            <person name="Daubin V."/>
            <person name="Demange N."/>
            <person name="Francino M.P."/>
            <person name="Goltsman E."/>
            <person name="Huang Y."/>
            <person name="Kopp O.R."/>
            <person name="Labarre L."/>
            <person name="Lapidus A."/>
            <person name="Lavire C."/>
            <person name="Marechal J."/>
            <person name="Martinez M."/>
            <person name="Mastronunzio J.E."/>
            <person name="Mullin B.C."/>
            <person name="Niemann J."/>
            <person name="Pujic P."/>
            <person name="Rawnsley T."/>
            <person name="Rouy Z."/>
            <person name="Schenowitz C."/>
            <person name="Sellstedt A."/>
            <person name="Tavares F."/>
            <person name="Tomkins J.P."/>
            <person name="Vallenet D."/>
            <person name="Valverde C."/>
            <person name="Wall L.G."/>
            <person name="Wang Y."/>
            <person name="Medigue C."/>
            <person name="Benson D.R."/>
        </authorList>
    </citation>
    <scope>NUCLEOTIDE SEQUENCE [LARGE SCALE GENOMIC DNA]</scope>
    <source>
        <strain evidence="4">DSM 45986 / CECT 9034 / ACN14a</strain>
    </source>
</reference>
<proteinExistence type="predicted"/>
<dbReference type="eggNOG" id="COG2208">
    <property type="taxonomic scope" value="Bacteria"/>
</dbReference>
<dbReference type="Pfam" id="PF07228">
    <property type="entry name" value="SpoIIE"/>
    <property type="match status" value="1"/>
</dbReference>
<dbReference type="RefSeq" id="WP_011601619.1">
    <property type="nucleotide sequence ID" value="NC_008278.1"/>
</dbReference>
<dbReference type="OrthoDB" id="4935951at2"/>
<dbReference type="STRING" id="326424.FRAAL0362"/>
<gene>
    <name evidence="3" type="ordered locus">FRAAL0362</name>
</gene>
<accession>Q0RTR0</accession>
<organism evidence="3 4">
    <name type="scientific">Frankia alni (strain DSM 45986 / CECT 9034 / ACN14a)</name>
    <dbReference type="NCBI Taxonomy" id="326424"/>
    <lineage>
        <taxon>Bacteria</taxon>
        <taxon>Bacillati</taxon>
        <taxon>Actinomycetota</taxon>
        <taxon>Actinomycetes</taxon>
        <taxon>Frankiales</taxon>
        <taxon>Frankiaceae</taxon>
        <taxon>Frankia</taxon>
    </lineage>
</organism>
<keyword evidence="4" id="KW-1185">Reference proteome</keyword>
<dbReference type="SMART" id="SM00331">
    <property type="entry name" value="PP2C_SIG"/>
    <property type="match status" value="1"/>
</dbReference>